<evidence type="ECO:0000259" key="2">
    <source>
        <dbReference type="Pfam" id="PF13439"/>
    </source>
</evidence>
<dbReference type="SUPFAM" id="SSF53756">
    <property type="entry name" value="UDP-Glycosyltransferase/glycogen phosphorylase"/>
    <property type="match status" value="1"/>
</dbReference>
<protein>
    <submittedName>
        <fullName evidence="3">Glycosyl transferase group 1</fullName>
    </submittedName>
</protein>
<organism evidence="3 4">
    <name type="scientific">Halobiforma nitratireducens JCM 10879</name>
    <dbReference type="NCBI Taxonomy" id="1227454"/>
    <lineage>
        <taxon>Archaea</taxon>
        <taxon>Methanobacteriati</taxon>
        <taxon>Methanobacteriota</taxon>
        <taxon>Stenosarchaea group</taxon>
        <taxon>Halobacteria</taxon>
        <taxon>Halobacteriales</taxon>
        <taxon>Natrialbaceae</taxon>
        <taxon>Halobiforma</taxon>
    </lineage>
</organism>
<dbReference type="EMBL" id="AOMA01000171">
    <property type="protein sequence ID" value="EMA30595.1"/>
    <property type="molecule type" value="Genomic_DNA"/>
</dbReference>
<dbReference type="AlphaFoldDB" id="M0LF42"/>
<comment type="caution">
    <text evidence="3">The sequence shown here is derived from an EMBL/GenBank/DDBJ whole genome shotgun (WGS) entry which is preliminary data.</text>
</comment>
<proteinExistence type="predicted"/>
<dbReference type="Proteomes" id="UP000011607">
    <property type="component" value="Unassembled WGS sequence"/>
</dbReference>
<evidence type="ECO:0000313" key="4">
    <source>
        <dbReference type="Proteomes" id="UP000011607"/>
    </source>
</evidence>
<dbReference type="Gene3D" id="3.40.50.2000">
    <property type="entry name" value="Glycogen Phosphorylase B"/>
    <property type="match status" value="2"/>
</dbReference>
<dbReference type="InterPro" id="IPR028098">
    <property type="entry name" value="Glyco_trans_4-like_N"/>
</dbReference>
<feature type="domain" description="Glycosyl transferase family 1" evidence="1">
    <location>
        <begin position="206"/>
        <end position="292"/>
    </location>
</feature>
<feature type="domain" description="Glycosyltransferase subfamily 4-like N-terminal" evidence="2">
    <location>
        <begin position="46"/>
        <end position="153"/>
    </location>
</feature>
<reference evidence="3 4" key="1">
    <citation type="journal article" date="2014" name="PLoS Genet.">
        <title>Phylogenetically driven sequencing of extremely halophilic archaea reveals strategies for static and dynamic osmo-response.</title>
        <authorList>
            <person name="Becker E.A."/>
            <person name="Seitzer P.M."/>
            <person name="Tritt A."/>
            <person name="Larsen D."/>
            <person name="Krusor M."/>
            <person name="Yao A.I."/>
            <person name="Wu D."/>
            <person name="Madern D."/>
            <person name="Eisen J.A."/>
            <person name="Darling A.E."/>
            <person name="Facciotti M.T."/>
        </authorList>
    </citation>
    <scope>NUCLEOTIDE SEQUENCE [LARGE SCALE GENOMIC DNA]</scope>
    <source>
        <strain evidence="3 4">JCM 10879</strain>
    </source>
</reference>
<dbReference type="eggNOG" id="arCOG01403">
    <property type="taxonomic scope" value="Archaea"/>
</dbReference>
<evidence type="ECO:0000313" key="3">
    <source>
        <dbReference type="EMBL" id="EMA30595.1"/>
    </source>
</evidence>
<dbReference type="InterPro" id="IPR001296">
    <property type="entry name" value="Glyco_trans_1"/>
</dbReference>
<dbReference type="GO" id="GO:0016757">
    <property type="term" value="F:glycosyltransferase activity"/>
    <property type="evidence" value="ECO:0007669"/>
    <property type="project" value="InterPro"/>
</dbReference>
<dbReference type="Pfam" id="PF00534">
    <property type="entry name" value="Glycos_transf_1"/>
    <property type="match status" value="1"/>
</dbReference>
<dbReference type="PATRIC" id="fig|1227454.3.peg.3393"/>
<evidence type="ECO:0000259" key="1">
    <source>
        <dbReference type="Pfam" id="PF00534"/>
    </source>
</evidence>
<keyword evidence="3" id="KW-0808">Transferase</keyword>
<accession>M0LF42</accession>
<dbReference type="PANTHER" id="PTHR12526:SF630">
    <property type="entry name" value="GLYCOSYLTRANSFERASE"/>
    <property type="match status" value="1"/>
</dbReference>
<dbReference type="Pfam" id="PF13439">
    <property type="entry name" value="Glyco_transf_4"/>
    <property type="match status" value="1"/>
</dbReference>
<dbReference type="STRING" id="1227454.C446_16555"/>
<dbReference type="PANTHER" id="PTHR12526">
    <property type="entry name" value="GLYCOSYLTRANSFERASE"/>
    <property type="match status" value="1"/>
</dbReference>
<name>M0LF42_9EURY</name>
<keyword evidence="4" id="KW-1185">Reference proteome</keyword>
<gene>
    <name evidence="3" type="ORF">C446_16555</name>
</gene>
<sequence length="334" mass="36957">MWFSGPDSPLRSMTVTVLALTTYDESPFMNQQLAALEARGMSVRTLTVSGHVSAGESRSATDYLRFFPQVRREVRRGDYDLVHAHYGLTAPMALAQREVPVVLTLWGTDLEGPGGPVSKLCAPRCEEVIVMTEDMRQSLGSDCTVLPFGIDLDLFEPQPTAEARERVGWARDEHHVLFPYPPEREVKNHSRAKRIVGTVDDRLGRPVNFQVVHGVDHETVPAYMNAADALLLTSDREGSPTSVKEALACNLPVVATDVGDVRERLSRVEPSTVATSDAELVRGLKEVLARGERSNGRDVAREVSQQRVIDRLLSLYERALGDELDIERTPNSTV</sequence>